<name>H6SS34_PARPM</name>
<dbReference type="EMBL" id="HE663493">
    <property type="protein sequence ID" value="CCG07713.1"/>
    <property type="molecule type" value="Genomic_DNA"/>
</dbReference>
<evidence type="ECO:0000313" key="3">
    <source>
        <dbReference type="EMBL" id="CCG07713.1"/>
    </source>
</evidence>
<dbReference type="InterPro" id="IPR027417">
    <property type="entry name" value="P-loop_NTPase"/>
</dbReference>
<dbReference type="HOGENOM" id="CLU_059741_1_0_5"/>
<dbReference type="Gene3D" id="3.40.50.300">
    <property type="entry name" value="P-loop containing nucleotide triphosphate hydrolases"/>
    <property type="match status" value="1"/>
</dbReference>
<dbReference type="PATRIC" id="fig|1150469.3.peg.1238"/>
<dbReference type="NCBIfam" id="NF041892">
    <property type="entry name" value="DgcN"/>
    <property type="match status" value="1"/>
</dbReference>
<proteinExistence type="predicted"/>
<dbReference type="PANTHER" id="PTHR40690">
    <property type="entry name" value="GLL3100 PROTEIN"/>
    <property type="match status" value="1"/>
</dbReference>
<dbReference type="Gene3D" id="3.40.50.720">
    <property type="entry name" value="NAD(P)-binding Rossmann-like Domain"/>
    <property type="match status" value="1"/>
</dbReference>
<dbReference type="InterPro" id="IPR035402">
    <property type="entry name" value="DgcN-like_N"/>
</dbReference>
<evidence type="ECO:0000259" key="1">
    <source>
        <dbReference type="Pfam" id="PF07755"/>
    </source>
</evidence>
<sequence>MPHQNPSPGTENPLCTRGCWALSSGRRVLRKWVSEARRLQTREVDAMALHPPYLLFLGDAPDALAAKTANGIRHWRPEWCRGQFRLPGCQADLGLPDLSLEEARAADVRTLVVGVANRGGVIGESWREILLQAVSLGFDIAAGLHERLVDVPGLAEAAQRAGVRLHDVRHPSGKLAVASGKRRAGKRVLAVGTDCSVGKMYTMLAMEREMKARGLNADFRATGQTGIFIAGSGISVDAVVADFISGAAEALAPENTPDHWDLVEGQGSLFHASYAGVSLGLLHGAQPDWLVMCHEPGRAHMRGLPGRQLPSLDDCIKLNLDCARLTNPDVAMLGLAFNTAGLSSEAATRLLEQTSDAFGLPCVDPVRTGVGALVTRLTEAAA</sequence>
<dbReference type="KEGG" id="rpm:RSPPHO_01087"/>
<dbReference type="eggNOG" id="COG3367">
    <property type="taxonomic scope" value="Bacteria"/>
</dbReference>
<accession>H6SS34</accession>
<dbReference type="AlphaFoldDB" id="H6SS34"/>
<protein>
    <recommendedName>
        <fullName evidence="5">EBNA-1 nuclear protein</fullName>
    </recommendedName>
</protein>
<keyword evidence="4" id="KW-1185">Reference proteome</keyword>
<evidence type="ECO:0008006" key="5">
    <source>
        <dbReference type="Google" id="ProtNLM"/>
    </source>
</evidence>
<gene>
    <name evidence="3" type="ORF">RSPPHO_01087</name>
</gene>
<dbReference type="Pfam" id="PF17396">
    <property type="entry name" value="DUF1611_N"/>
    <property type="match status" value="1"/>
</dbReference>
<dbReference type="InterPro" id="IPR035086">
    <property type="entry name" value="DgcN-like_C"/>
</dbReference>
<reference evidence="3 4" key="1">
    <citation type="submission" date="2012-02" db="EMBL/GenBank/DDBJ databases">
        <title>Shotgun genome sequence of Phaeospirillum photometricum DSM 122.</title>
        <authorList>
            <person name="Duquesne K."/>
            <person name="Sturgis J."/>
        </authorList>
    </citation>
    <scope>NUCLEOTIDE SEQUENCE [LARGE SCALE GENOMIC DNA]</scope>
    <source>
        <strain evidence="4">DSM122</strain>
    </source>
</reference>
<dbReference type="STRING" id="1150469.RSPPHO_01087"/>
<dbReference type="PANTHER" id="PTHR40690:SF1">
    <property type="entry name" value="DUF1611 DOMAIN-CONTAINING PROTEIN"/>
    <property type="match status" value="1"/>
</dbReference>
<dbReference type="Proteomes" id="UP000033220">
    <property type="component" value="Chromosome DSM 122"/>
</dbReference>
<evidence type="ECO:0000313" key="4">
    <source>
        <dbReference type="Proteomes" id="UP000033220"/>
    </source>
</evidence>
<evidence type="ECO:0000259" key="2">
    <source>
        <dbReference type="Pfam" id="PF17396"/>
    </source>
</evidence>
<feature type="domain" description="D-glutamate N-acetyltransferase-like C-terminal" evidence="1">
    <location>
        <begin position="177"/>
        <end position="374"/>
    </location>
</feature>
<dbReference type="PIRSF" id="PIRSF026760">
    <property type="entry name" value="UCP026760"/>
    <property type="match status" value="1"/>
</dbReference>
<dbReference type="SUPFAM" id="SSF52540">
    <property type="entry name" value="P-loop containing nucleoside triphosphate hydrolases"/>
    <property type="match status" value="1"/>
</dbReference>
<feature type="domain" description="D-glutamate N-acetyltransferase-like N-terminal" evidence="2">
    <location>
        <begin position="87"/>
        <end position="171"/>
    </location>
</feature>
<organism evidence="3 4">
    <name type="scientific">Pararhodospirillum photometricum DSM 122</name>
    <dbReference type="NCBI Taxonomy" id="1150469"/>
    <lineage>
        <taxon>Bacteria</taxon>
        <taxon>Pseudomonadati</taxon>
        <taxon>Pseudomonadota</taxon>
        <taxon>Alphaproteobacteria</taxon>
        <taxon>Rhodospirillales</taxon>
        <taxon>Rhodospirillaceae</taxon>
        <taxon>Pararhodospirillum</taxon>
    </lineage>
</organism>
<dbReference type="Pfam" id="PF07755">
    <property type="entry name" value="DUF1611"/>
    <property type="match status" value="1"/>
</dbReference>
<dbReference type="InterPro" id="IPR011669">
    <property type="entry name" value="DgcN-like"/>
</dbReference>